<protein>
    <submittedName>
        <fullName evidence="1">Extracellular solute-binding protein</fullName>
    </submittedName>
</protein>
<organism evidence="1 2">
    <name type="scientific">Imbroritus primus</name>
    <dbReference type="NCBI Taxonomy" id="3058603"/>
    <lineage>
        <taxon>Bacteria</taxon>
        <taxon>Pseudomonadati</taxon>
        <taxon>Pseudomonadota</taxon>
        <taxon>Betaproteobacteria</taxon>
        <taxon>Burkholderiales</taxon>
        <taxon>Burkholderiaceae</taxon>
        <taxon>Imbroritus</taxon>
    </lineage>
</organism>
<evidence type="ECO:0000313" key="1">
    <source>
        <dbReference type="EMBL" id="TMS58821.1"/>
    </source>
</evidence>
<accession>A0ACD3SRL3</accession>
<evidence type="ECO:0000313" key="2">
    <source>
        <dbReference type="Proteomes" id="UP000004277"/>
    </source>
</evidence>
<reference evidence="1" key="1">
    <citation type="submission" date="2019-05" db="EMBL/GenBank/DDBJ databases">
        <title>Revised genome assembly of Burkholderiaceae (previously Ralstonia) sp. PBA.</title>
        <authorList>
            <person name="Gan H.M."/>
        </authorList>
    </citation>
    <scope>NUCLEOTIDE SEQUENCE</scope>
    <source>
        <strain evidence="1">PBA</strain>
    </source>
</reference>
<comment type="caution">
    <text evidence="1">The sequence shown here is derived from an EMBL/GenBank/DDBJ whole genome shotgun (WGS) entry which is preliminary data.</text>
</comment>
<sequence>MSHSDRYCTGGVAMKSLHSTPQAPRRRLVLGALALPWLSALPGLGRAATQTVVNVLTSYPDEVMSRFETAFEQAYPQYRLRYLWRMPHDALPYLRKHARDGSVDVYWSASPRTFSLLKEEQLLRPLDVPRNGLPEAVGGTRISDADGYFLATEIAGYVFACDEARLRQLAVPVPRDWTDLATPRLQGRIALPVPSEVGFAPVMFDIVLQSYGWARGWALWSEIGALSRLARRGSTFITDMVGTGEVAIGLSMDFFVQAAIAQGARLSAHYPAHNGINPGHIAYPAVPGNPDGARAFATFILSDTGQRLLMHPNIRKLPVRPTVYPTKNMSGAEFNPFAAAGAGMLAYDNARGRWRLAIISAMFDEMVVRPHAELQALWTRVHAAEAQHKPVQHIRTLLGAPAIAEAEADSTALRGLFRQDLEGGPAPRQAMMQRWAAFHADQRAKANAALQALGT</sequence>
<gene>
    <name evidence="1" type="ORF">MW7_008975</name>
</gene>
<dbReference type="EMBL" id="AKCV02000015">
    <property type="protein sequence ID" value="TMS58821.1"/>
    <property type="molecule type" value="Genomic_DNA"/>
</dbReference>
<keyword evidence="2" id="KW-1185">Reference proteome</keyword>
<dbReference type="Proteomes" id="UP000004277">
    <property type="component" value="Unassembled WGS sequence"/>
</dbReference>
<proteinExistence type="predicted"/>
<name>A0ACD3SRL3_9BURK</name>